<reference evidence="4 5" key="1">
    <citation type="submission" date="2015-05" db="EMBL/GenBank/DDBJ databases">
        <title>Genome sequencing project for genomic taxonomy and phylogenomics of Bacillus-like bacteria.</title>
        <authorList>
            <person name="Liu B."/>
            <person name="Wang J."/>
            <person name="Zhu Y."/>
            <person name="Liu G."/>
            <person name="Chen Q."/>
            <person name="Chen Z."/>
            <person name="Lan J."/>
            <person name="Che J."/>
            <person name="Ge C."/>
            <person name="Shi H."/>
            <person name="Pan Z."/>
            <person name="Liu X."/>
        </authorList>
    </citation>
    <scope>NUCLEOTIDE SEQUENCE [LARGE SCALE GENOMIC DNA]</scope>
    <source>
        <strain evidence="4 5">DSM 9885</strain>
    </source>
</reference>
<dbReference type="EMBL" id="CP018145">
    <property type="protein sequence ID" value="ASJ53443.1"/>
    <property type="molecule type" value="Genomic_DNA"/>
</dbReference>
<dbReference type="EMBL" id="LDCN01000002">
    <property type="protein sequence ID" value="KLH99866.1"/>
    <property type="molecule type" value="Genomic_DNA"/>
</dbReference>
<dbReference type="GeneID" id="95753268"/>
<dbReference type="InterPro" id="IPR014957">
    <property type="entry name" value="IDEAL_dom"/>
</dbReference>
<proteinExistence type="predicted"/>
<organism evidence="2 6">
    <name type="scientific">Brevibacillus formosus</name>
    <dbReference type="NCBI Taxonomy" id="54913"/>
    <lineage>
        <taxon>Bacteria</taxon>
        <taxon>Bacillati</taxon>
        <taxon>Bacillota</taxon>
        <taxon>Bacilli</taxon>
        <taxon>Bacillales</taxon>
        <taxon>Paenibacillaceae</taxon>
        <taxon>Brevibacillus</taxon>
    </lineage>
</organism>
<evidence type="ECO:0000259" key="1">
    <source>
        <dbReference type="SMART" id="SM00914"/>
    </source>
</evidence>
<reference evidence="3 7" key="3">
    <citation type="submission" date="2019-06" db="EMBL/GenBank/DDBJ databases">
        <title>Whole genome shotgun sequence of Brevibacillus formosus NBRC 15716.</title>
        <authorList>
            <person name="Hosoyama A."/>
            <person name="Uohara A."/>
            <person name="Ohji S."/>
            <person name="Ichikawa N."/>
        </authorList>
    </citation>
    <scope>NUCLEOTIDE SEQUENCE [LARGE SCALE GENOMIC DNA]</scope>
    <source>
        <strain evidence="3 7">NBRC 15716</strain>
    </source>
</reference>
<feature type="domain" description="IDEAL" evidence="1">
    <location>
        <begin position="26"/>
        <end position="62"/>
    </location>
</feature>
<dbReference type="OrthoDB" id="2155814at2"/>
<dbReference type="Gene3D" id="4.10.810.10">
    <property type="entry name" value="Virus Scaffolding Protein, Chain A"/>
    <property type="match status" value="1"/>
</dbReference>
<evidence type="ECO:0000313" key="4">
    <source>
        <dbReference type="EMBL" id="KLH99866.1"/>
    </source>
</evidence>
<reference evidence="2 6" key="2">
    <citation type="submission" date="2016-11" db="EMBL/GenBank/DDBJ databases">
        <authorList>
            <person name="Jaros S."/>
            <person name="Januszkiewicz K."/>
            <person name="Wedrychowicz H."/>
        </authorList>
    </citation>
    <scope>NUCLEOTIDE SEQUENCE [LARGE SCALE GENOMIC DNA]</scope>
    <source>
        <strain evidence="2 6">NF2</strain>
    </source>
</reference>
<dbReference type="AlphaFoldDB" id="A0A0H0SSN6"/>
<keyword evidence="7" id="KW-1185">Reference proteome</keyword>
<dbReference type="SMART" id="SM00914">
    <property type="entry name" value="IDEAL"/>
    <property type="match status" value="1"/>
</dbReference>
<dbReference type="Pfam" id="PF08858">
    <property type="entry name" value="IDEAL"/>
    <property type="match status" value="1"/>
</dbReference>
<dbReference type="Proteomes" id="UP000319498">
    <property type="component" value="Unassembled WGS sequence"/>
</dbReference>
<name>A0A0H0SSN6_9BACL</name>
<evidence type="ECO:0000313" key="3">
    <source>
        <dbReference type="EMBL" id="GED56277.1"/>
    </source>
</evidence>
<dbReference type="Proteomes" id="UP000035218">
    <property type="component" value="Unassembled WGS sequence"/>
</dbReference>
<evidence type="ECO:0000313" key="2">
    <source>
        <dbReference type="EMBL" id="ASJ53443.1"/>
    </source>
</evidence>
<gene>
    <name evidence="4" type="ORF">AA984_06970</name>
    <name evidence="3" type="ORF">BFO01nite_04090</name>
    <name evidence="2" type="ORF">BP422_07650</name>
</gene>
<evidence type="ECO:0000313" key="5">
    <source>
        <dbReference type="Proteomes" id="UP000035218"/>
    </source>
</evidence>
<sequence>MEWPNFYSNAYGTNNQMVSGLLSEMVIDEQMRQYRKRTLIQEIDEALASKNKELFLRLTDELKEIMAYEQA</sequence>
<evidence type="ECO:0000313" key="7">
    <source>
        <dbReference type="Proteomes" id="UP000319498"/>
    </source>
</evidence>
<dbReference type="EMBL" id="BJOL01000002">
    <property type="protein sequence ID" value="GED56277.1"/>
    <property type="molecule type" value="Genomic_DNA"/>
</dbReference>
<dbReference type="RefSeq" id="WP_007716588.1">
    <property type="nucleotide sequence ID" value="NZ_BJOL01000002.1"/>
</dbReference>
<protein>
    <submittedName>
        <fullName evidence="2">IDEAL domain containing protein</fullName>
    </submittedName>
</protein>
<evidence type="ECO:0000313" key="6">
    <source>
        <dbReference type="Proteomes" id="UP000197781"/>
    </source>
</evidence>
<dbReference type="KEGG" id="bfm:BP422_07650"/>
<dbReference type="InterPro" id="IPR027393">
    <property type="entry name" value="Virus_scaffolding_prot_C"/>
</dbReference>
<accession>A0A0H0SSN6</accession>
<dbReference type="Proteomes" id="UP000197781">
    <property type="component" value="Chromosome"/>
</dbReference>